<comment type="caution">
    <text evidence="2">The sequence shown here is derived from an EMBL/GenBank/DDBJ whole genome shotgun (WGS) entry which is preliminary data.</text>
</comment>
<dbReference type="Gene3D" id="1.10.287.110">
    <property type="entry name" value="DnaJ domain"/>
    <property type="match status" value="1"/>
</dbReference>
<sequence>MTVVIVPAESISANEETRILSGVSDKSSGVNELRQNHHKLYNIEEESRKEIPLNMYLRFGVESIAVASEIKKAYRKAAPKHHPDKVVYH</sequence>
<evidence type="ECO:0000259" key="1">
    <source>
        <dbReference type="PROSITE" id="PS50076"/>
    </source>
</evidence>
<proteinExistence type="predicted"/>
<feature type="domain" description="J" evidence="1">
    <location>
        <begin position="54"/>
        <end position="89"/>
    </location>
</feature>
<name>A0A2U1MGA2_ARTAN</name>
<keyword evidence="3" id="KW-1185">Reference proteome</keyword>
<reference evidence="2 3" key="1">
    <citation type="journal article" date="2018" name="Mol. Plant">
        <title>The genome of Artemisia annua provides insight into the evolution of Asteraceae family and artemisinin biosynthesis.</title>
        <authorList>
            <person name="Shen Q."/>
            <person name="Zhang L."/>
            <person name="Liao Z."/>
            <person name="Wang S."/>
            <person name="Yan T."/>
            <person name="Shi P."/>
            <person name="Liu M."/>
            <person name="Fu X."/>
            <person name="Pan Q."/>
            <person name="Wang Y."/>
            <person name="Lv Z."/>
            <person name="Lu X."/>
            <person name="Zhang F."/>
            <person name="Jiang W."/>
            <person name="Ma Y."/>
            <person name="Chen M."/>
            <person name="Hao X."/>
            <person name="Li L."/>
            <person name="Tang Y."/>
            <person name="Lv G."/>
            <person name="Zhou Y."/>
            <person name="Sun X."/>
            <person name="Brodelius P.E."/>
            <person name="Rose J.K.C."/>
            <person name="Tang K."/>
        </authorList>
    </citation>
    <scope>NUCLEOTIDE SEQUENCE [LARGE SCALE GENOMIC DNA]</scope>
    <source>
        <strain evidence="3">cv. Huhao1</strain>
        <tissue evidence="2">Leaf</tissue>
    </source>
</reference>
<dbReference type="InterPro" id="IPR001623">
    <property type="entry name" value="DnaJ_domain"/>
</dbReference>
<accession>A0A2U1MGA2</accession>
<dbReference type="EMBL" id="PKPP01005392">
    <property type="protein sequence ID" value="PWA60301.1"/>
    <property type="molecule type" value="Genomic_DNA"/>
</dbReference>
<dbReference type="SUPFAM" id="SSF46565">
    <property type="entry name" value="Chaperone J-domain"/>
    <property type="match status" value="1"/>
</dbReference>
<evidence type="ECO:0000313" key="2">
    <source>
        <dbReference type="EMBL" id="PWA60301.1"/>
    </source>
</evidence>
<dbReference type="PANTHER" id="PTHR45181:SF4">
    <property type="entry name" value="HEAT SHOCK PROTEIN DNAJ WITH TETRATRICOPEPTIDE REPEAT-CONTAINING PROTEIN"/>
    <property type="match status" value="1"/>
</dbReference>
<dbReference type="CDD" id="cd06257">
    <property type="entry name" value="DnaJ"/>
    <property type="match status" value="1"/>
</dbReference>
<dbReference type="AlphaFoldDB" id="A0A2U1MGA2"/>
<evidence type="ECO:0000313" key="3">
    <source>
        <dbReference type="Proteomes" id="UP000245207"/>
    </source>
</evidence>
<protein>
    <submittedName>
        <fullName evidence="2">DnaJ domain-containing protein</fullName>
    </submittedName>
</protein>
<organism evidence="2 3">
    <name type="scientific">Artemisia annua</name>
    <name type="common">Sweet wormwood</name>
    <dbReference type="NCBI Taxonomy" id="35608"/>
    <lineage>
        <taxon>Eukaryota</taxon>
        <taxon>Viridiplantae</taxon>
        <taxon>Streptophyta</taxon>
        <taxon>Embryophyta</taxon>
        <taxon>Tracheophyta</taxon>
        <taxon>Spermatophyta</taxon>
        <taxon>Magnoliopsida</taxon>
        <taxon>eudicotyledons</taxon>
        <taxon>Gunneridae</taxon>
        <taxon>Pentapetalae</taxon>
        <taxon>asterids</taxon>
        <taxon>campanulids</taxon>
        <taxon>Asterales</taxon>
        <taxon>Asteraceae</taxon>
        <taxon>Asteroideae</taxon>
        <taxon>Anthemideae</taxon>
        <taxon>Artemisiinae</taxon>
        <taxon>Artemisia</taxon>
    </lineage>
</organism>
<dbReference type="OrthoDB" id="10250354at2759"/>
<dbReference type="PRINTS" id="PR00625">
    <property type="entry name" value="JDOMAIN"/>
</dbReference>
<gene>
    <name evidence="2" type="ORF">CTI12_AA382740</name>
</gene>
<dbReference type="Proteomes" id="UP000245207">
    <property type="component" value="Unassembled WGS sequence"/>
</dbReference>
<dbReference type="InterPro" id="IPR036869">
    <property type="entry name" value="J_dom_sf"/>
</dbReference>
<dbReference type="PROSITE" id="PS50076">
    <property type="entry name" value="DNAJ_2"/>
    <property type="match status" value="1"/>
</dbReference>
<dbReference type="Pfam" id="PF00226">
    <property type="entry name" value="DnaJ"/>
    <property type="match status" value="1"/>
</dbReference>
<dbReference type="STRING" id="35608.A0A2U1MGA2"/>
<dbReference type="PANTHER" id="PTHR45181">
    <property type="entry name" value="HEAT SHOCK PROTEIN DNAJ WITH TETRATRICOPEPTIDE REPEAT-CONTAINING PROTEIN"/>
    <property type="match status" value="1"/>
</dbReference>